<dbReference type="EMBL" id="KI968991">
    <property type="protein sequence ID" value="EUN20487.1"/>
    <property type="molecule type" value="Genomic_DNA"/>
</dbReference>
<evidence type="ECO:0000313" key="2">
    <source>
        <dbReference type="Proteomes" id="UP000054337"/>
    </source>
</evidence>
<gene>
    <name evidence="1" type="ORF">COCVIDRAFT_116603</name>
</gene>
<dbReference type="HOGENOM" id="CLU_1532282_0_0_1"/>
<name>W7E8V4_BIPV3</name>
<proteinExistence type="predicted"/>
<accession>W7E8V4</accession>
<keyword evidence="2" id="KW-1185">Reference proteome</keyword>
<dbReference type="GeneID" id="26250946"/>
<dbReference type="RefSeq" id="XP_014550061.1">
    <property type="nucleotide sequence ID" value="XM_014694575.1"/>
</dbReference>
<reference evidence="1 2" key="1">
    <citation type="journal article" date="2013" name="PLoS Genet.">
        <title>Comparative genome structure, secondary metabolite, and effector coding capacity across Cochliobolus pathogens.</title>
        <authorList>
            <person name="Condon B.J."/>
            <person name="Leng Y."/>
            <person name="Wu D."/>
            <person name="Bushley K.E."/>
            <person name="Ohm R.A."/>
            <person name="Otillar R."/>
            <person name="Martin J."/>
            <person name="Schackwitz W."/>
            <person name="Grimwood J."/>
            <person name="MohdZainudin N."/>
            <person name="Xue C."/>
            <person name="Wang R."/>
            <person name="Manning V.A."/>
            <person name="Dhillon B."/>
            <person name="Tu Z.J."/>
            <person name="Steffenson B.J."/>
            <person name="Salamov A."/>
            <person name="Sun H."/>
            <person name="Lowry S."/>
            <person name="LaButti K."/>
            <person name="Han J."/>
            <person name="Copeland A."/>
            <person name="Lindquist E."/>
            <person name="Barry K."/>
            <person name="Schmutz J."/>
            <person name="Baker S.E."/>
            <person name="Ciuffetti L.M."/>
            <person name="Grigoriev I.V."/>
            <person name="Zhong S."/>
            <person name="Turgeon B.G."/>
        </authorList>
    </citation>
    <scope>NUCLEOTIDE SEQUENCE [LARGE SCALE GENOMIC DNA]</scope>
    <source>
        <strain evidence="1 2">FI3</strain>
    </source>
</reference>
<dbReference type="AlphaFoldDB" id="W7E8V4"/>
<organism evidence="1 2">
    <name type="scientific">Bipolaris victoriae (strain FI3)</name>
    <name type="common">Victoria blight of oats agent</name>
    <name type="synonym">Cochliobolus victoriae</name>
    <dbReference type="NCBI Taxonomy" id="930091"/>
    <lineage>
        <taxon>Eukaryota</taxon>
        <taxon>Fungi</taxon>
        <taxon>Dikarya</taxon>
        <taxon>Ascomycota</taxon>
        <taxon>Pezizomycotina</taxon>
        <taxon>Dothideomycetes</taxon>
        <taxon>Pleosporomycetidae</taxon>
        <taxon>Pleosporales</taxon>
        <taxon>Pleosporineae</taxon>
        <taxon>Pleosporaceae</taxon>
        <taxon>Bipolaris</taxon>
    </lineage>
</organism>
<protein>
    <submittedName>
        <fullName evidence="1">Uncharacterized protein</fullName>
    </submittedName>
</protein>
<evidence type="ECO:0000313" key="1">
    <source>
        <dbReference type="EMBL" id="EUN20487.1"/>
    </source>
</evidence>
<dbReference type="Proteomes" id="UP000054337">
    <property type="component" value="Unassembled WGS sequence"/>
</dbReference>
<sequence length="175" mass="20240">MLQSILKFFEHANLEKNATQDRKDWLHRINSNTGDFYNHSAKFITKKWLRGDEWGAEDATNRLRTLYPKVRSCDRLVYIIEVDELQMMKLDSPDGPDSTGTIQNLVDWAGAKLDACLNDPPSFTRVAETMLAYGQYGGDLEYCAQALEKDQNYWKAIWYPIRASRETADPTHCLR</sequence>